<keyword evidence="11" id="KW-1185">Reference proteome</keyword>
<dbReference type="Pfam" id="PF07859">
    <property type="entry name" value="Abhydrolase_3"/>
    <property type="match status" value="1"/>
</dbReference>
<dbReference type="InterPro" id="IPR001227">
    <property type="entry name" value="Ac_transferase_dom_sf"/>
</dbReference>
<dbReference type="Pfam" id="PF00698">
    <property type="entry name" value="Acyl_transf_1"/>
    <property type="match status" value="1"/>
</dbReference>
<organism evidence="10 11">
    <name type="scientific">Aspergillus cavernicola</name>
    <dbReference type="NCBI Taxonomy" id="176166"/>
    <lineage>
        <taxon>Eukaryota</taxon>
        <taxon>Fungi</taxon>
        <taxon>Dikarya</taxon>
        <taxon>Ascomycota</taxon>
        <taxon>Pezizomycotina</taxon>
        <taxon>Eurotiomycetes</taxon>
        <taxon>Eurotiomycetidae</taxon>
        <taxon>Eurotiales</taxon>
        <taxon>Aspergillaceae</taxon>
        <taxon>Aspergillus</taxon>
        <taxon>Aspergillus subgen. Nidulantes</taxon>
    </lineage>
</organism>
<dbReference type="Gene3D" id="3.40.366.10">
    <property type="entry name" value="Malonyl-Coenzyme A Acyl Carrier Protein, domain 2"/>
    <property type="match status" value="2"/>
</dbReference>
<evidence type="ECO:0000259" key="7">
    <source>
        <dbReference type="PROSITE" id="PS50075"/>
    </source>
</evidence>
<dbReference type="Pfam" id="PF00550">
    <property type="entry name" value="PP-binding"/>
    <property type="match status" value="2"/>
</dbReference>
<dbReference type="SUPFAM" id="SSF53901">
    <property type="entry name" value="Thiolase-like"/>
    <property type="match status" value="1"/>
</dbReference>
<dbReference type="InterPro" id="IPR013217">
    <property type="entry name" value="Methyltransf_12"/>
</dbReference>
<dbReference type="SUPFAM" id="SSF47336">
    <property type="entry name" value="ACP-like"/>
    <property type="match status" value="2"/>
</dbReference>
<dbReference type="SMART" id="SM00823">
    <property type="entry name" value="PKS_PP"/>
    <property type="match status" value="2"/>
</dbReference>
<dbReference type="Gene3D" id="3.40.50.1820">
    <property type="entry name" value="alpha/beta hydrolase"/>
    <property type="match status" value="1"/>
</dbReference>
<dbReference type="PROSITE" id="PS50075">
    <property type="entry name" value="CARRIER"/>
    <property type="match status" value="2"/>
</dbReference>
<keyword evidence="4" id="KW-0808">Transferase</keyword>
<dbReference type="InterPro" id="IPR014030">
    <property type="entry name" value="Ketoacyl_synth_N"/>
</dbReference>
<dbReference type="Pfam" id="PF16073">
    <property type="entry name" value="SAT"/>
    <property type="match status" value="1"/>
</dbReference>
<comment type="caution">
    <text evidence="10">The sequence shown here is derived from an EMBL/GenBank/DDBJ whole genome shotgun (WGS) entry which is preliminary data.</text>
</comment>
<feature type="domain" description="Ketosynthase family 3 (KS3)" evidence="8">
    <location>
        <begin position="381"/>
        <end position="799"/>
    </location>
</feature>
<dbReference type="InterPro" id="IPR014031">
    <property type="entry name" value="Ketoacyl_synth_C"/>
</dbReference>
<dbReference type="PANTHER" id="PTHR43775:SF21">
    <property type="entry name" value="NON-REDUCING POLYKETIDE SYNTHASE AUSA-RELATED"/>
    <property type="match status" value="1"/>
</dbReference>
<feature type="region of interest" description="N-terminal hotdog fold" evidence="6">
    <location>
        <begin position="1275"/>
        <end position="1407"/>
    </location>
</feature>
<dbReference type="InterPro" id="IPR016036">
    <property type="entry name" value="Malonyl_transacylase_ACP-bd"/>
</dbReference>
<feature type="domain" description="Carrier" evidence="7">
    <location>
        <begin position="1729"/>
        <end position="1805"/>
    </location>
</feature>
<reference evidence="10 11" key="1">
    <citation type="submission" date="2024-07" db="EMBL/GenBank/DDBJ databases">
        <title>Section-level genome sequencing and comparative genomics of Aspergillus sections Usti and Cavernicolus.</title>
        <authorList>
            <consortium name="Lawrence Berkeley National Laboratory"/>
            <person name="Nybo J.L."/>
            <person name="Vesth T.C."/>
            <person name="Theobald S."/>
            <person name="Frisvad J.C."/>
            <person name="Larsen T.O."/>
            <person name="Kjaerboelling I."/>
            <person name="Rothschild-Mancinelli K."/>
            <person name="Lyhne E.K."/>
            <person name="Kogle M.E."/>
            <person name="Barry K."/>
            <person name="Clum A."/>
            <person name="Na H."/>
            <person name="Ledsgaard L."/>
            <person name="Lin J."/>
            <person name="Lipzen A."/>
            <person name="Kuo A."/>
            <person name="Riley R."/>
            <person name="Mondo S."/>
            <person name="LaButti K."/>
            <person name="Haridas S."/>
            <person name="Pangalinan J."/>
            <person name="Salamov A.A."/>
            <person name="Simmons B.A."/>
            <person name="Magnuson J.K."/>
            <person name="Chen J."/>
            <person name="Drula E."/>
            <person name="Henrissat B."/>
            <person name="Wiebenga A."/>
            <person name="Lubbers R.J."/>
            <person name="Gomes A.C."/>
            <person name="Makela M.R."/>
            <person name="Stajich J."/>
            <person name="Grigoriev I.V."/>
            <person name="Mortensen U.H."/>
            <person name="De vries R.P."/>
            <person name="Baker S.E."/>
            <person name="Andersen M.R."/>
        </authorList>
    </citation>
    <scope>NUCLEOTIDE SEQUENCE [LARGE SCALE GENOMIC DNA]</scope>
    <source>
        <strain evidence="10 11">CBS 600.67</strain>
    </source>
</reference>
<dbReference type="InterPro" id="IPR006162">
    <property type="entry name" value="Ppantetheine_attach_site"/>
</dbReference>
<dbReference type="PROSITE" id="PS00012">
    <property type="entry name" value="PHOSPHOPANTETHEINE"/>
    <property type="match status" value="2"/>
</dbReference>
<dbReference type="Gene3D" id="3.30.70.3290">
    <property type="match status" value="1"/>
</dbReference>
<dbReference type="Pfam" id="PF08242">
    <property type="entry name" value="Methyltransf_12"/>
    <property type="match status" value="1"/>
</dbReference>
<dbReference type="Gene3D" id="3.40.50.150">
    <property type="entry name" value="Vaccinia Virus protein VP39"/>
    <property type="match status" value="1"/>
</dbReference>
<evidence type="ECO:0008006" key="12">
    <source>
        <dbReference type="Google" id="ProtNLM"/>
    </source>
</evidence>
<dbReference type="InterPro" id="IPR029063">
    <property type="entry name" value="SAM-dependent_MTases_sf"/>
</dbReference>
<feature type="domain" description="PKS/mFAS DH" evidence="9">
    <location>
        <begin position="1275"/>
        <end position="1584"/>
    </location>
</feature>
<feature type="domain" description="Carrier" evidence="7">
    <location>
        <begin position="1617"/>
        <end position="1694"/>
    </location>
</feature>
<feature type="region of interest" description="C-terminal hotdog fold" evidence="6">
    <location>
        <begin position="1434"/>
        <end position="1584"/>
    </location>
</feature>
<dbReference type="InterPro" id="IPR041068">
    <property type="entry name" value="HTH_51"/>
</dbReference>
<dbReference type="InterPro" id="IPR036736">
    <property type="entry name" value="ACP-like_sf"/>
</dbReference>
<dbReference type="CDD" id="cd02440">
    <property type="entry name" value="AdoMet_MTases"/>
    <property type="match status" value="1"/>
</dbReference>
<dbReference type="InterPro" id="IPR032088">
    <property type="entry name" value="SAT"/>
</dbReference>
<dbReference type="InterPro" id="IPR050091">
    <property type="entry name" value="PKS_NRPS_Biosynth_Enz"/>
</dbReference>
<dbReference type="InterPro" id="IPR009081">
    <property type="entry name" value="PP-bd_ACP"/>
</dbReference>
<evidence type="ECO:0000256" key="1">
    <source>
        <dbReference type="ARBA" id="ARBA00022450"/>
    </source>
</evidence>
<gene>
    <name evidence="10" type="ORF">BDW59DRAFT_167452</name>
</gene>
<evidence type="ECO:0000256" key="6">
    <source>
        <dbReference type="PROSITE-ProRule" id="PRU01363"/>
    </source>
</evidence>
<dbReference type="InterPro" id="IPR001375">
    <property type="entry name" value="Peptidase_S9_cat"/>
</dbReference>
<keyword evidence="2" id="KW-0597">Phosphoprotein</keyword>
<dbReference type="SMART" id="SM01294">
    <property type="entry name" value="PKS_PP_betabranch"/>
    <property type="match status" value="1"/>
</dbReference>
<evidence type="ECO:0000256" key="3">
    <source>
        <dbReference type="ARBA" id="ARBA00022603"/>
    </source>
</evidence>
<keyword evidence="5" id="KW-0511">Multifunctional enzyme</keyword>
<sequence>MARPAALVFGPQTTLPSAELAFQLRAALLLDPRLYSLRACIETLPEIWPVLVALDLSLESVPGTQALQDLCRWLTHGEFPPVKEISELPAVIVTPFTVTLHIVQYMCYADPKNRGPTHEEVIQSVKDRGGIQGFCNGLLSAVAIATSPDVESVCSRAAVALKLAVAIGAYIDLDCLNSCTSSIAIRSRIATTENRLKDYLEDYPDTYISVVADASSSTVTGPTPFIDSLSQTLKTNGFSLKQVDLRGRFHYPGHTKEVETLRRLAASNRDFQLPHASELLAPVYSNINGQHLPPRLIHDTILESILMHCCDWYGSISAALSHINRDDEANVVQFGLVDCIPSSLLCKGQLSLHKITDVPGIMQKCHGTIPRTIGADGNSTLEPIAIIGMGCKFPGADSLEDFWQLLIQGTSMCRTMPEERFKTSGLRRSADNKLKFWGNFVNDIDAFDHRFFKKSSREASSMDPQQRLLMEVAYQALECAEYHGPSGSKAQRDIGCYIGLCETDYNDNVTSHQPNAFSSLGTLRAFITGKISHFFGWTGPSITYDTACSSSGVAIQAACRALQTGECSMALAGGVSLYTSPMFYQNLAAASFLSPTGPTKPFDAKGDGYCRGEGVGLVLLKPLSAALSDHDNIMAVITAAAVNQNENTTAITVPNFNSQTELYRKVVSESGLHPHDVTYVEAHGTGTPVGDPIEFSSIRTVFGGSNRVSPLAIASVKGNIGHTEGASGVASLIKTVLMMHHGVIPPQANHTQLNPKIAPLEEDNIVIPLASKAWTAKYKVACINNYGAAGSNAAMIVCEGPSASGKSLEQTPSLTRYPIYVSANSPWSLKAYSSKLLRLIPTNDSLPNLAFHLANRQNRSLPHALITSVTSQEELREHLTAIVEDRCTSIQQTSQAARPVVLVFGGQTSTSVGLCRKVYESSALLRGHLQQCDAILRSTGRKSIFPAVFQTESIPDVVQLHSALFSLQYACAMSWLDTGLNAAALVGHSFGQLTALAVSGVLSLKDGLALVTGRAHLMQHAWGSEPGSMISIQADIRTVTMAIEAVHGETPDDRLEVACFNGPTSHVVVGSANAIDRLQGLLTRESTRNKRLTVSHGFHSRFTEPLIPGLEQCAEGVKFREPMIPVETCSQGSSWTEFNASMIAQHTRTPVYFAEAVDRVSARLGPCTWLEAGSGSSVMGMARAALDRPSTHLFQAVQLGGDNATGALVDTTVNLWKAGHKVQFWPFHRSERASYSHLELPPYQFKRTQHWIDWIDNVTEDGGAVAISTKEQPSADLLTFIRYTGDRKQHAEFRVNPQHETYSFFVKGHAVLTEPLCPAGLYSDLACQAAESVSSCTNNTGSVPSVEDLEIQVPLGAGNRGIVLRLQQSSFSQSSWTFCFCSKDSNSPATDEQLHATGSVVLKPDQVKTAAELARFGRLISSSRYQEMMADPDSQVLQGPVVYQLFSKVVTYADYYKGVQSVYASGHEVTGRVRLPSMVKDPEFRRLLLLDNFIQTSGIHINCLSDTGSKEVYVCTKVDRIQPGSSFAEAAADKNTSWIVYSSSHPISGKEVVNDIFVFHAVSGELAVFILGAHFTRVLISSLVRVLSRANTADGAAEKAPHQPKPPVLRERPKAEAAAINVLSRLKDTLSPLIDVPVADINDGDLFGDLGVDSLLGTEVLNEINKAFNVSISTDEFALLTDIASIAKVLGTYLGVQDSLHDSDECQGLTDSGDSNHDTITGAVTPAFTTPDDQMVQLVDLVAGHLECEEAITPGSNLADLGLDSILSIELASDIKKMFNCEIDISQLDLDSTFADLVTLALPGLGQEVPSTRPISTMTIDLANAPQEFQQIRFDFDRYPNDAGVQGFWRRVYPSQARLVLAYTVEAFAQLGCNLAKMRPGDRLPAMEYLPQHQSLVSQLYNVLKDGMLIGTGDFGLVRSDKPVDSTHSSKLLEDLNAKAPHHSAEHRLLAITGSRLGDCLVGAADPLNLLLQSEINKHLLAGVYLNGPMFAATSRLLCRFLGNTFSNAPGSGTFQVLELGGGTGAATEHLLDYLVGCGIPFTYTFSDVSLPFVDAARERFSRRKYMRYEIIDVEKPPVDALIGKFHAVISANGIHATKNLEVSTRNIHKMLLPDGFTALVQFTRNMYCFDLIFGPFDGWWQLEDGRTHIIASQTFWDMSMRKAGFQHVSWTDGETLEARTLRIIAGFKRPALDESLSPTKESRDTESAVETVLYKQTDTTPLFADIYYPPWVSDTPRPIALMIHGGGHVMLSRKDIRPKQTAYLHSLGFLPVSIDYRLCPETTLPEGPMRDVSDALIWARTTLPSLPLLCPGLKVDPSRLVVVGWSTGGTLAMTTAFTSIERGLAPPNAILAFYCPTDYEDPFWARPNYPENTDGLSLSKYNLLEGVRTHPITAYNVPSAVKAVGGWMAPEDPRSRIVLHMNWKGQCLPVLLRGLPTVDSVSPSELSALMSQPQPEVEEIQRVSPYAQIQKGVYRTPTFVIHGTDDDLIPWSQSVRTVEALKGKGIRAEVIVPQGKVHLFDLYRDVDGSTWETVQRGYDFLSEVVFGKM</sequence>
<dbReference type="PANTHER" id="PTHR43775">
    <property type="entry name" value="FATTY ACID SYNTHASE"/>
    <property type="match status" value="1"/>
</dbReference>
<evidence type="ECO:0000256" key="2">
    <source>
        <dbReference type="ARBA" id="ARBA00022553"/>
    </source>
</evidence>
<dbReference type="PROSITE" id="PS52019">
    <property type="entry name" value="PKS_MFAS_DH"/>
    <property type="match status" value="1"/>
</dbReference>
<dbReference type="Pfam" id="PF00109">
    <property type="entry name" value="ketoacyl-synt"/>
    <property type="match status" value="1"/>
</dbReference>
<evidence type="ECO:0000259" key="8">
    <source>
        <dbReference type="PROSITE" id="PS52004"/>
    </source>
</evidence>
<dbReference type="SUPFAM" id="SSF55048">
    <property type="entry name" value="Probable ACP-binding domain of malonyl-CoA ACP transacylase"/>
    <property type="match status" value="1"/>
</dbReference>
<dbReference type="SUPFAM" id="SSF53474">
    <property type="entry name" value="alpha/beta-Hydrolases"/>
    <property type="match status" value="1"/>
</dbReference>
<dbReference type="PROSITE" id="PS52004">
    <property type="entry name" value="KS3_2"/>
    <property type="match status" value="1"/>
</dbReference>
<accession>A0ABR4HEP5</accession>
<dbReference type="InterPro" id="IPR020841">
    <property type="entry name" value="PKS_Beta-ketoAc_synthase_dom"/>
</dbReference>
<dbReference type="Proteomes" id="UP001610335">
    <property type="component" value="Unassembled WGS sequence"/>
</dbReference>
<proteinExistence type="predicted"/>
<dbReference type="SUPFAM" id="SSF53335">
    <property type="entry name" value="S-adenosyl-L-methionine-dependent methyltransferases"/>
    <property type="match status" value="1"/>
</dbReference>
<dbReference type="Pfam" id="PF02801">
    <property type="entry name" value="Ketoacyl-synt_C"/>
    <property type="match status" value="1"/>
</dbReference>
<keyword evidence="1" id="KW-0596">Phosphopantetheine</keyword>
<dbReference type="InterPro" id="IPR049900">
    <property type="entry name" value="PKS_mFAS_DH"/>
</dbReference>
<dbReference type="InterPro" id="IPR042104">
    <property type="entry name" value="PKS_dehydratase_sf"/>
</dbReference>
<dbReference type="Gene3D" id="3.10.129.110">
    <property type="entry name" value="Polyketide synthase dehydratase"/>
    <property type="match status" value="1"/>
</dbReference>
<dbReference type="Pfam" id="PF18558">
    <property type="entry name" value="HTH_51"/>
    <property type="match status" value="1"/>
</dbReference>
<feature type="active site" description="Proton donor; for dehydratase activity" evidence="6">
    <location>
        <position position="1491"/>
    </location>
</feature>
<name>A0ABR4HEP5_9EURO</name>
<dbReference type="SMART" id="SM00825">
    <property type="entry name" value="PKS_KS"/>
    <property type="match status" value="1"/>
</dbReference>
<evidence type="ECO:0000313" key="11">
    <source>
        <dbReference type="Proteomes" id="UP001610335"/>
    </source>
</evidence>
<evidence type="ECO:0000259" key="9">
    <source>
        <dbReference type="PROSITE" id="PS52019"/>
    </source>
</evidence>
<dbReference type="SMART" id="SM00827">
    <property type="entry name" value="PKS_AT"/>
    <property type="match status" value="1"/>
</dbReference>
<dbReference type="InterPro" id="IPR014043">
    <property type="entry name" value="Acyl_transferase_dom"/>
</dbReference>
<dbReference type="EMBL" id="JBFXLS010000140">
    <property type="protein sequence ID" value="KAL2813644.1"/>
    <property type="molecule type" value="Genomic_DNA"/>
</dbReference>
<dbReference type="SUPFAM" id="SSF52151">
    <property type="entry name" value="FabD/lysophospholipase-like"/>
    <property type="match status" value="1"/>
</dbReference>
<dbReference type="InterPro" id="IPR029058">
    <property type="entry name" value="AB_hydrolase_fold"/>
</dbReference>
<dbReference type="InterPro" id="IPR013094">
    <property type="entry name" value="AB_hydrolase_3"/>
</dbReference>
<keyword evidence="3" id="KW-0489">Methyltransferase</keyword>
<dbReference type="Gene3D" id="1.10.1200.10">
    <property type="entry name" value="ACP-like"/>
    <property type="match status" value="2"/>
</dbReference>
<dbReference type="InterPro" id="IPR016039">
    <property type="entry name" value="Thiolase-like"/>
</dbReference>
<evidence type="ECO:0000313" key="10">
    <source>
        <dbReference type="EMBL" id="KAL2813644.1"/>
    </source>
</evidence>
<dbReference type="CDD" id="cd00833">
    <property type="entry name" value="PKS"/>
    <property type="match status" value="1"/>
</dbReference>
<evidence type="ECO:0000256" key="5">
    <source>
        <dbReference type="ARBA" id="ARBA00023268"/>
    </source>
</evidence>
<dbReference type="Gene3D" id="3.40.47.10">
    <property type="match status" value="1"/>
</dbReference>
<feature type="active site" description="Proton acceptor; for dehydratase activity" evidence="6">
    <location>
        <position position="1309"/>
    </location>
</feature>
<dbReference type="Pfam" id="PF00326">
    <property type="entry name" value="Peptidase_S9"/>
    <property type="match status" value="1"/>
</dbReference>
<dbReference type="InterPro" id="IPR020806">
    <property type="entry name" value="PKS_PP-bd"/>
</dbReference>
<protein>
    <recommendedName>
        <fullName evidence="12">Polyketide synthase</fullName>
    </recommendedName>
</protein>
<dbReference type="InterPro" id="IPR016035">
    <property type="entry name" value="Acyl_Trfase/lysoPLipase"/>
</dbReference>
<evidence type="ECO:0000256" key="4">
    <source>
        <dbReference type="ARBA" id="ARBA00022679"/>
    </source>
</evidence>